<reference evidence="7 8" key="1">
    <citation type="submission" date="2020-08" db="EMBL/GenBank/DDBJ databases">
        <title>A Genomic Blueprint of the Chicken Gut Microbiome.</title>
        <authorList>
            <person name="Gilroy R."/>
            <person name="Ravi A."/>
            <person name="Getino M."/>
            <person name="Pursley I."/>
            <person name="Horton D.L."/>
            <person name="Alikhan N.-F."/>
            <person name="Baker D."/>
            <person name="Gharbi K."/>
            <person name="Hall N."/>
            <person name="Watson M."/>
            <person name="Adriaenssens E.M."/>
            <person name="Foster-Nyarko E."/>
            <person name="Jarju S."/>
            <person name="Secka A."/>
            <person name="Antonio M."/>
            <person name="Oren A."/>
            <person name="Chaudhuri R."/>
            <person name="La Ragione R.M."/>
            <person name="Hildebrand F."/>
            <person name="Pallen M.J."/>
        </authorList>
    </citation>
    <scope>NUCLEOTIDE SEQUENCE [LARGE SCALE GENOMIC DNA]</scope>
    <source>
        <strain evidence="7 8">Sa3CUN1</strain>
    </source>
</reference>
<dbReference type="Proteomes" id="UP000640335">
    <property type="component" value="Unassembled WGS sequence"/>
</dbReference>
<dbReference type="EMBL" id="JACSQZ010000032">
    <property type="protein sequence ID" value="MBD7915421.1"/>
    <property type="molecule type" value="Genomic_DNA"/>
</dbReference>
<dbReference type="InterPro" id="IPR058574">
    <property type="entry name" value="DUF6079_6th"/>
</dbReference>
<evidence type="ECO:0000259" key="5">
    <source>
        <dbReference type="Pfam" id="PF26387"/>
    </source>
</evidence>
<dbReference type="InterPro" id="IPR045725">
    <property type="entry name" value="DUF6079_N"/>
</dbReference>
<evidence type="ECO:0000259" key="4">
    <source>
        <dbReference type="Pfam" id="PF26385"/>
    </source>
</evidence>
<dbReference type="Pfam" id="PF26387">
    <property type="entry name" value="DUF6079_5th"/>
    <property type="match status" value="1"/>
</dbReference>
<dbReference type="InterPro" id="IPR058569">
    <property type="entry name" value="DUF6079_2nd"/>
</dbReference>
<feature type="domain" description="DUF6079" evidence="2">
    <location>
        <begin position="264"/>
        <end position="472"/>
    </location>
</feature>
<dbReference type="InterPro" id="IPR058572">
    <property type="entry name" value="DUF6079_4th"/>
</dbReference>
<dbReference type="Pfam" id="PF26388">
    <property type="entry name" value="DUF6079_6th"/>
    <property type="match status" value="1"/>
</dbReference>
<accession>A0ABR8Q4S4</accession>
<dbReference type="RefSeq" id="WP_191750181.1">
    <property type="nucleotide sequence ID" value="NZ_JACSQZ010000032.1"/>
</dbReference>
<dbReference type="Pfam" id="PF26384">
    <property type="entry name" value="DUF6079_3rd"/>
    <property type="match status" value="1"/>
</dbReference>
<evidence type="ECO:0000259" key="6">
    <source>
        <dbReference type="Pfam" id="PF26388"/>
    </source>
</evidence>
<name>A0ABR8Q4S4_9CLOT</name>
<dbReference type="Pfam" id="PF19557">
    <property type="entry name" value="DUF6079_1st"/>
    <property type="match status" value="1"/>
</dbReference>
<organism evidence="7 8">
    <name type="scientific">Clostridium gallinarum</name>
    <dbReference type="NCBI Taxonomy" id="2762246"/>
    <lineage>
        <taxon>Bacteria</taxon>
        <taxon>Bacillati</taxon>
        <taxon>Bacillota</taxon>
        <taxon>Clostridia</taxon>
        <taxon>Eubacteriales</taxon>
        <taxon>Clostridiaceae</taxon>
        <taxon>Clostridium</taxon>
    </lineage>
</organism>
<keyword evidence="8" id="KW-1185">Reference proteome</keyword>
<dbReference type="Gene3D" id="3.40.50.300">
    <property type="entry name" value="P-loop containing nucleotide triphosphate hydrolases"/>
    <property type="match status" value="1"/>
</dbReference>
<dbReference type="SUPFAM" id="SSF52540">
    <property type="entry name" value="P-loop containing nucleoside triphosphate hydrolases"/>
    <property type="match status" value="1"/>
</dbReference>
<feature type="domain" description="DUF6079" evidence="5">
    <location>
        <begin position="827"/>
        <end position="1021"/>
    </location>
</feature>
<evidence type="ECO:0000259" key="3">
    <source>
        <dbReference type="Pfam" id="PF26384"/>
    </source>
</evidence>
<gene>
    <name evidence="7" type="ORF">H9660_09695</name>
</gene>
<feature type="domain" description="DUF6079" evidence="4">
    <location>
        <begin position="692"/>
        <end position="819"/>
    </location>
</feature>
<protein>
    <recommendedName>
        <fullName evidence="9">Exonuclease SbcC</fullName>
    </recommendedName>
</protein>
<feature type="domain" description="DUF6079" evidence="3">
    <location>
        <begin position="476"/>
        <end position="676"/>
    </location>
</feature>
<sequence length="1244" mass="143073">MKYSEIINFSPIETIIQLKEASDKDKAKSLVESYVMSDQMAEKIEATIINELQFDEVVDNKGVLIVGNYGTGKSHLMSVISAIANDRINLSYLKNEGFAKSMDRIAGKFEVIRIEIGASENSLRNIIVSELERDLDKRGIIYKFPDATTITSNKPSLQAMMAAFEEQYPEKGYLLVIDELLDYLRTRKEHDLMLDLGFLREVGEFIKNSRFRLICGIQEQLFENPAFSFVSKSLNRVKDRFEQVIIRKEDTAFVVAERILGKTPEQKAKVREHLLPYCSLYSEMSERLEDFVELYPIHPSYIDTFNKVYIAEKREVLKTISITVKRLLDEEIPEEAPGIVSFDSYWNFIKDNYARKSEAEIKEVMDKSAVLEDKIARSFPKKAYKPMALQIINALSVHRLTTSGIDVRIGLTAENLKDELCLFINNMPEMEPEFLLSMIQTVLKDIISLVSGQFIEFNNDNGQYFLDLKKDIDYDAKISQRADMLSDDDLNRYYYTVVYDCLEWDEEQYVPNFQIYEYLLNWDSHNIFRRGYLFMGVPQGRSTAEPPRDFYINILPPYGDSKVTNENNADEVMFQFKGNDVFDNALRLYAGALSMKELAGDQNTKRIYSDKAQKLRKILLNWLNENKNTAFNIIYKGISKQLMQITHGKSRNVSNFKDVIDLSASICLDEYFTSIYPKFPVMKSKVTQSNQADVIQRAIKCFAGQRTMDSIAFLESFNLIDNSKISVVNSKYAMNLVKQLEKLPPQGVINYSDIVVQRYDEYFDKEFNINIEYFSVVLLALVYCGKATLTLKNGVQLTASNLDTLPRLGVVDIYEFKYLGKPKEGSIEELKRLFEILDISTGLLVNATEMEKGLEKALEKTKKISEEALECKRMLNDNFKLWGEELIQSHITNNYLSKIDKLMNEFVNFKIKYNTVAKLRNFAMAMEELNEIEEAIKCITVVKCYTYFKNECGSIVNYISNIETLKLPEKLAKDIDNAKDIFRKKRDEIKDTLDTESAISEVLSELKKVKDNYIEIYFNLHNKARLGVNSKDKKSAILTGRLLANLKKLASIDSIFQVGKLRDIEKELSNLIVCYELTSIELKDSHICSHCKMDINTLAISASDKLNSLEVQLNSLYQEWTNILINSLEDPLILDNKKLLTKGQQEIIDDVIIKKALPEVIDTFFVQTFNTLFSELDKVTINIDELESMILSMGPCTVSELKNRLNSFVDNLAIGKDIEKLRIIMQQNDVFENMLVAENEANDY</sequence>
<dbReference type="InterPro" id="IPR027417">
    <property type="entry name" value="P-loop_NTPase"/>
</dbReference>
<evidence type="ECO:0000259" key="1">
    <source>
        <dbReference type="Pfam" id="PF19557"/>
    </source>
</evidence>
<dbReference type="Pfam" id="PF26385">
    <property type="entry name" value="DUF6079_4th"/>
    <property type="match status" value="1"/>
</dbReference>
<dbReference type="InterPro" id="IPR058573">
    <property type="entry name" value="DUF6079_5th"/>
</dbReference>
<comment type="caution">
    <text evidence="7">The sequence shown here is derived from an EMBL/GenBank/DDBJ whole genome shotgun (WGS) entry which is preliminary data.</text>
</comment>
<evidence type="ECO:0000313" key="8">
    <source>
        <dbReference type="Proteomes" id="UP000640335"/>
    </source>
</evidence>
<feature type="domain" description="DUF6079" evidence="6">
    <location>
        <begin position="1030"/>
        <end position="1119"/>
    </location>
</feature>
<evidence type="ECO:0008006" key="9">
    <source>
        <dbReference type="Google" id="ProtNLM"/>
    </source>
</evidence>
<evidence type="ECO:0000259" key="2">
    <source>
        <dbReference type="Pfam" id="PF26383"/>
    </source>
</evidence>
<dbReference type="Pfam" id="PF26383">
    <property type="entry name" value="DUF6079_2nd"/>
    <property type="match status" value="1"/>
</dbReference>
<feature type="domain" description="DUF6079" evidence="1">
    <location>
        <begin position="20"/>
        <end position="248"/>
    </location>
</feature>
<proteinExistence type="predicted"/>
<dbReference type="InterPro" id="IPR058571">
    <property type="entry name" value="DUF6079_3rd"/>
</dbReference>
<evidence type="ECO:0000313" key="7">
    <source>
        <dbReference type="EMBL" id="MBD7915421.1"/>
    </source>
</evidence>